<gene>
    <name evidence="3" type="ORF">EDB92DRAFT_1805080</name>
</gene>
<dbReference type="Proteomes" id="UP001201163">
    <property type="component" value="Unassembled WGS sequence"/>
</dbReference>
<dbReference type="Pfam" id="PF18142">
    <property type="entry name" value="SLATT_fungal"/>
    <property type="match status" value="1"/>
</dbReference>
<dbReference type="InterPro" id="IPR041622">
    <property type="entry name" value="SLATT_fungi"/>
</dbReference>
<dbReference type="AlphaFoldDB" id="A0AAD4L653"/>
<keyword evidence="1" id="KW-0472">Membrane</keyword>
<feature type="transmembrane region" description="Helical" evidence="1">
    <location>
        <begin position="29"/>
        <end position="52"/>
    </location>
</feature>
<sequence>TVGARLQPTVDIAEAVSKKAARKAHLTEWLLNGAIGLQVLIGALTTALGAVLSGKNTSVAISVLGGAATLVASYLARMRSSSEPEASRNRAKDLDCFLREVQAFQLDHGISKEPIWDKQIDDFRSRLENILSNRSGSVTNNPEAAGAYSGAHKEVAANRIPWSNNKDG</sequence>
<dbReference type="PANTHER" id="PTHR38793:SF3">
    <property type="entry name" value="SMODS AND SLOG-ASSOCIATING 2TM EFFECTOR DOMAIN-CONTAINING PROTEIN"/>
    <property type="match status" value="1"/>
</dbReference>
<reference evidence="3" key="1">
    <citation type="submission" date="2022-01" db="EMBL/GenBank/DDBJ databases">
        <title>Comparative genomics reveals a dynamic genome evolution in the ectomycorrhizal milk-cap (Lactarius) mushrooms.</title>
        <authorList>
            <consortium name="DOE Joint Genome Institute"/>
            <person name="Lebreton A."/>
            <person name="Tang N."/>
            <person name="Kuo A."/>
            <person name="LaButti K."/>
            <person name="Drula E."/>
            <person name="Barry K."/>
            <person name="Clum A."/>
            <person name="Lipzen A."/>
            <person name="Mousain D."/>
            <person name="Ng V."/>
            <person name="Wang R."/>
            <person name="Wang X."/>
            <person name="Dai Y."/>
            <person name="Henrissat B."/>
            <person name="Grigoriev I.V."/>
            <person name="Guerin-Laguette A."/>
            <person name="Yu F."/>
            <person name="Martin F.M."/>
        </authorList>
    </citation>
    <scope>NUCLEOTIDE SEQUENCE</scope>
    <source>
        <strain evidence="3">QP</strain>
    </source>
</reference>
<protein>
    <recommendedName>
        <fullName evidence="2">SMODS and SLOG-associating 2TM effector domain-containing protein</fullName>
    </recommendedName>
</protein>
<evidence type="ECO:0000256" key="1">
    <source>
        <dbReference type="SAM" id="Phobius"/>
    </source>
</evidence>
<feature type="domain" description="SMODS and SLOG-associating 2TM effector" evidence="2">
    <location>
        <begin position="17"/>
        <end position="133"/>
    </location>
</feature>
<keyword evidence="4" id="KW-1185">Reference proteome</keyword>
<feature type="transmembrane region" description="Helical" evidence="1">
    <location>
        <begin position="58"/>
        <end position="76"/>
    </location>
</feature>
<feature type="non-terminal residue" evidence="3">
    <location>
        <position position="1"/>
    </location>
</feature>
<keyword evidence="1" id="KW-0812">Transmembrane</keyword>
<evidence type="ECO:0000313" key="4">
    <source>
        <dbReference type="Proteomes" id="UP001201163"/>
    </source>
</evidence>
<dbReference type="NCBIfam" id="NF033635">
    <property type="entry name" value="SLATT_fungal"/>
    <property type="match status" value="1"/>
</dbReference>
<proteinExistence type="predicted"/>
<keyword evidence="1" id="KW-1133">Transmembrane helix</keyword>
<evidence type="ECO:0000313" key="3">
    <source>
        <dbReference type="EMBL" id="KAH8981719.1"/>
    </source>
</evidence>
<name>A0AAD4L653_9AGAM</name>
<dbReference type="EMBL" id="JAKELL010000111">
    <property type="protein sequence ID" value="KAH8981719.1"/>
    <property type="molecule type" value="Genomic_DNA"/>
</dbReference>
<evidence type="ECO:0000259" key="2">
    <source>
        <dbReference type="Pfam" id="PF18142"/>
    </source>
</evidence>
<dbReference type="PANTHER" id="PTHR38793">
    <property type="entry name" value="SLATT_FUNGAL DOMAIN-CONTAINING PROTEIN-RELATED"/>
    <property type="match status" value="1"/>
</dbReference>
<organism evidence="3 4">
    <name type="scientific">Lactarius akahatsu</name>
    <dbReference type="NCBI Taxonomy" id="416441"/>
    <lineage>
        <taxon>Eukaryota</taxon>
        <taxon>Fungi</taxon>
        <taxon>Dikarya</taxon>
        <taxon>Basidiomycota</taxon>
        <taxon>Agaricomycotina</taxon>
        <taxon>Agaricomycetes</taxon>
        <taxon>Russulales</taxon>
        <taxon>Russulaceae</taxon>
        <taxon>Lactarius</taxon>
    </lineage>
</organism>
<comment type="caution">
    <text evidence="3">The sequence shown here is derived from an EMBL/GenBank/DDBJ whole genome shotgun (WGS) entry which is preliminary data.</text>
</comment>
<accession>A0AAD4L653</accession>